<gene>
    <name evidence="6" type="ORF">OCV88_01960</name>
</gene>
<comment type="caution">
    <text evidence="6">The sequence shown here is derived from an EMBL/GenBank/DDBJ whole genome shotgun (WGS) entry which is preliminary data.</text>
</comment>
<keyword evidence="2" id="KW-0472">Membrane</keyword>
<evidence type="ECO:0000256" key="2">
    <source>
        <dbReference type="SAM" id="Phobius"/>
    </source>
</evidence>
<keyword evidence="3" id="KW-0732">Signal</keyword>
<dbReference type="Proteomes" id="UP001652442">
    <property type="component" value="Unassembled WGS sequence"/>
</dbReference>
<keyword evidence="7" id="KW-1185">Reference proteome</keyword>
<proteinExistence type="predicted"/>
<evidence type="ECO:0000256" key="1">
    <source>
        <dbReference type="SAM" id="MobiDB-lite"/>
    </source>
</evidence>
<reference evidence="6 7" key="1">
    <citation type="journal article" date="2021" name="ISME Commun">
        <title>Automated analysis of genomic sequences facilitates high-throughput and comprehensive description of bacteria.</title>
        <authorList>
            <person name="Hitch T.C.A."/>
        </authorList>
    </citation>
    <scope>NUCLEOTIDE SEQUENCE [LARGE SCALE GENOMIC DNA]</scope>
    <source>
        <strain evidence="6 7">Sanger_109</strain>
    </source>
</reference>
<feature type="signal peptide" evidence="3">
    <location>
        <begin position="1"/>
        <end position="24"/>
    </location>
</feature>
<feature type="compositionally biased region" description="Polar residues" evidence="1">
    <location>
        <begin position="30"/>
        <end position="45"/>
    </location>
</feature>
<dbReference type="InterPro" id="IPR022464">
    <property type="entry name" value="Strep_pil_isopept_link"/>
</dbReference>
<feature type="chain" id="PRO_5046428741" description="Pilus backbone structural protein" evidence="3">
    <location>
        <begin position="25"/>
        <end position="364"/>
    </location>
</feature>
<evidence type="ECO:0000313" key="7">
    <source>
        <dbReference type="Proteomes" id="UP001652442"/>
    </source>
</evidence>
<keyword evidence="2" id="KW-1133">Transmembrane helix</keyword>
<evidence type="ECO:0000256" key="3">
    <source>
        <dbReference type="SAM" id="SignalP"/>
    </source>
</evidence>
<organism evidence="6 7">
    <name type="scientific">Brotonthovivens ammoniilytica</name>
    <dbReference type="NCBI Taxonomy" id="2981725"/>
    <lineage>
        <taxon>Bacteria</taxon>
        <taxon>Bacillati</taxon>
        <taxon>Bacillota</taxon>
        <taxon>Clostridia</taxon>
        <taxon>Lachnospirales</taxon>
        <taxon>Lachnospiraceae</taxon>
        <taxon>Brotonthovivens</taxon>
    </lineage>
</organism>
<dbReference type="Pfam" id="PF24547">
    <property type="entry name" value="DUF7601"/>
    <property type="match status" value="1"/>
</dbReference>
<dbReference type="Gene3D" id="2.60.40.1140">
    <property type="entry name" value="Collagen-binding surface protein Cna, B-type domain"/>
    <property type="match status" value="1"/>
</dbReference>
<dbReference type="RefSeq" id="WP_158423946.1">
    <property type="nucleotide sequence ID" value="NZ_JAOQJQ010000001.1"/>
</dbReference>
<feature type="region of interest" description="Disordered" evidence="1">
    <location>
        <begin position="30"/>
        <end position="49"/>
    </location>
</feature>
<dbReference type="Gene3D" id="2.60.40.3050">
    <property type="match status" value="1"/>
</dbReference>
<protein>
    <recommendedName>
        <fullName evidence="8">Pilus backbone structural protein</fullName>
    </recommendedName>
</protein>
<name>A0ABT2TFZ7_9FIRM</name>
<feature type="domain" description="Streptococcal pilin isopeptide linkage" evidence="4">
    <location>
        <begin position="56"/>
        <end position="187"/>
    </location>
</feature>
<feature type="transmembrane region" description="Helical" evidence="2">
    <location>
        <begin position="338"/>
        <end position="357"/>
    </location>
</feature>
<evidence type="ECO:0000259" key="5">
    <source>
        <dbReference type="Pfam" id="PF24547"/>
    </source>
</evidence>
<accession>A0ABT2TFZ7</accession>
<dbReference type="InterPro" id="IPR055382">
    <property type="entry name" value="DUF7601"/>
</dbReference>
<evidence type="ECO:0008006" key="8">
    <source>
        <dbReference type="Google" id="ProtNLM"/>
    </source>
</evidence>
<keyword evidence="2" id="KW-0812">Transmembrane</keyword>
<evidence type="ECO:0000313" key="6">
    <source>
        <dbReference type="EMBL" id="MCU6761100.1"/>
    </source>
</evidence>
<evidence type="ECO:0000259" key="4">
    <source>
        <dbReference type="Pfam" id="PF12892"/>
    </source>
</evidence>
<dbReference type="EMBL" id="JAOQJQ010000001">
    <property type="protein sequence ID" value="MCU6761100.1"/>
    <property type="molecule type" value="Genomic_DNA"/>
</dbReference>
<feature type="domain" description="DUF7601" evidence="5">
    <location>
        <begin position="193"/>
        <end position="296"/>
    </location>
</feature>
<sequence>MMRRKKWKAVFLAGVMSTVMCAGAVVQAAETKQSETTQNSGTTEDAASKVPGVKAQVTKVLNVAEGTEVPDVTFSFEAKPKTEDAADVTISDISFDKESEKGNLDQGVYHVAGTGAMEFAKFDHAGEYVYEVSEKTGNADGVTYSTEKYDLHVYVANKGKDGLYIKALTATNSNGKKVTDLKFVNTYVNNNASLSIAKKTTGELADKTKDFTFKITFTKAATTDQTVYEGKIGSEAVRCEAGKETEFQLHDGETLVFEKLPAGTRYVVEEVGQKDNYTPSVVVKENGTMFEKSVRNEADSLATADSGKTSLVGEKENSAVFTNAYQDHPITGLFMNNYPIFLLGAASVCAVVLLAVVSRRRFYR</sequence>
<dbReference type="NCBIfam" id="TIGR03786">
    <property type="entry name" value="strep_pil_rpt"/>
    <property type="match status" value="1"/>
</dbReference>
<dbReference type="Pfam" id="PF12892">
    <property type="entry name" value="FctA"/>
    <property type="match status" value="1"/>
</dbReference>
<dbReference type="InterPro" id="IPR038174">
    <property type="entry name" value="Strep_pil_link_sf"/>
</dbReference>